<dbReference type="NCBIfam" id="NF033682">
    <property type="entry name" value="retention_LapA"/>
    <property type="match status" value="1"/>
</dbReference>
<dbReference type="InterPro" id="IPR047777">
    <property type="entry name" value="LapA-like_RM"/>
</dbReference>
<organism evidence="2 3">
    <name type="scientific">Vogesella amnigena</name>
    <dbReference type="NCBI Taxonomy" id="1507449"/>
    <lineage>
        <taxon>Bacteria</taxon>
        <taxon>Pseudomonadati</taxon>
        <taxon>Pseudomonadota</taxon>
        <taxon>Betaproteobacteria</taxon>
        <taxon>Neisseriales</taxon>
        <taxon>Chromobacteriaceae</taxon>
        <taxon>Vogesella</taxon>
    </lineage>
</organism>
<feature type="non-terminal residue" evidence="2">
    <location>
        <position position="225"/>
    </location>
</feature>
<sequence>MAATPSTSSTLSIAQGKVVALAGKIIAVMPDGTQHAVQLGEVLANGVRLIIPEDAFIELQSAGGDIVRIAEARDLTITDDVFPTQTAATDATDAALAPLQPEAQQVLAALESGQDPLSQLEAAAAGLTGAAGGAEDGGNSYIILGRVSEGITGASLDLGIDNLGATGTAQTSELNPNNPPTIVVEQPTNRGPDGVANDGLVYEAGLDPNGSAEVGDASSDAEFAT</sequence>
<dbReference type="Proteomes" id="UP001595636">
    <property type="component" value="Unassembled WGS sequence"/>
</dbReference>
<proteinExistence type="predicted"/>
<gene>
    <name evidence="2" type="ORF">ACFOKJ_12665</name>
</gene>
<feature type="compositionally biased region" description="Polar residues" evidence="1">
    <location>
        <begin position="167"/>
        <end position="176"/>
    </location>
</feature>
<reference evidence="3" key="1">
    <citation type="journal article" date="2019" name="Int. J. Syst. Evol. Microbiol.">
        <title>The Global Catalogue of Microorganisms (GCM) 10K type strain sequencing project: providing services to taxonomists for standard genome sequencing and annotation.</title>
        <authorList>
            <consortium name="The Broad Institute Genomics Platform"/>
            <consortium name="The Broad Institute Genome Sequencing Center for Infectious Disease"/>
            <person name="Wu L."/>
            <person name="Ma J."/>
        </authorList>
    </citation>
    <scope>NUCLEOTIDE SEQUENCE [LARGE SCALE GENOMIC DNA]</scope>
    <source>
        <strain evidence="3">KCTC 42195</strain>
    </source>
</reference>
<dbReference type="EMBL" id="JBHRYH010000034">
    <property type="protein sequence ID" value="MFC3626965.1"/>
    <property type="molecule type" value="Genomic_DNA"/>
</dbReference>
<dbReference type="RefSeq" id="WP_390280140.1">
    <property type="nucleotide sequence ID" value="NZ_JBHRYH010000034.1"/>
</dbReference>
<protein>
    <submittedName>
        <fullName evidence="2">Retention module-containing protein</fullName>
    </submittedName>
</protein>
<evidence type="ECO:0000313" key="3">
    <source>
        <dbReference type="Proteomes" id="UP001595636"/>
    </source>
</evidence>
<keyword evidence="3" id="KW-1185">Reference proteome</keyword>
<evidence type="ECO:0000256" key="1">
    <source>
        <dbReference type="SAM" id="MobiDB-lite"/>
    </source>
</evidence>
<feature type="region of interest" description="Disordered" evidence="1">
    <location>
        <begin position="167"/>
        <end position="225"/>
    </location>
</feature>
<evidence type="ECO:0000313" key="2">
    <source>
        <dbReference type="EMBL" id="MFC3626965.1"/>
    </source>
</evidence>
<comment type="caution">
    <text evidence="2">The sequence shown here is derived from an EMBL/GenBank/DDBJ whole genome shotgun (WGS) entry which is preliminary data.</text>
</comment>
<name>A0ABV7TW44_9NEIS</name>
<accession>A0ABV7TW44</accession>